<evidence type="ECO:0000256" key="6">
    <source>
        <dbReference type="PROSITE-ProRule" id="PRU01263"/>
    </source>
</evidence>
<evidence type="ECO:0000256" key="7">
    <source>
        <dbReference type="SAM" id="MobiDB-lite"/>
    </source>
</evidence>
<feature type="domain" description="ZAD" evidence="9">
    <location>
        <begin position="9"/>
        <end position="84"/>
    </location>
</feature>
<dbReference type="PROSITE" id="PS50157">
    <property type="entry name" value="ZINC_FINGER_C2H2_2"/>
    <property type="match status" value="2"/>
</dbReference>
<evidence type="ECO:0000256" key="2">
    <source>
        <dbReference type="ARBA" id="ARBA00022737"/>
    </source>
</evidence>
<dbReference type="PANTHER" id="PTHR24409:SF295">
    <property type="entry name" value="AZ2-RELATED"/>
    <property type="match status" value="1"/>
</dbReference>
<dbReference type="GO" id="GO:0000981">
    <property type="term" value="F:DNA-binding transcription factor activity, RNA polymerase II-specific"/>
    <property type="evidence" value="ECO:0007669"/>
    <property type="project" value="TreeGrafter"/>
</dbReference>
<name>A0A6J2XQ63_SITOR</name>
<evidence type="ECO:0000256" key="5">
    <source>
        <dbReference type="PROSITE-ProRule" id="PRU00042"/>
    </source>
</evidence>
<dbReference type="SMART" id="SM00868">
    <property type="entry name" value="zf-AD"/>
    <property type="match status" value="1"/>
</dbReference>
<accession>A0A6J2XQ63</accession>
<evidence type="ECO:0000259" key="9">
    <source>
        <dbReference type="PROSITE" id="PS51915"/>
    </source>
</evidence>
<organism evidence="10 11">
    <name type="scientific">Sitophilus oryzae</name>
    <name type="common">Rice weevil</name>
    <name type="synonym">Curculio oryzae</name>
    <dbReference type="NCBI Taxonomy" id="7048"/>
    <lineage>
        <taxon>Eukaryota</taxon>
        <taxon>Metazoa</taxon>
        <taxon>Ecdysozoa</taxon>
        <taxon>Arthropoda</taxon>
        <taxon>Hexapoda</taxon>
        <taxon>Insecta</taxon>
        <taxon>Pterygota</taxon>
        <taxon>Neoptera</taxon>
        <taxon>Endopterygota</taxon>
        <taxon>Coleoptera</taxon>
        <taxon>Polyphaga</taxon>
        <taxon>Cucujiformia</taxon>
        <taxon>Curculionidae</taxon>
        <taxon>Dryophthorinae</taxon>
        <taxon>Sitophilus</taxon>
    </lineage>
</organism>
<dbReference type="Gene3D" id="3.40.1800.20">
    <property type="match status" value="1"/>
</dbReference>
<gene>
    <name evidence="11" type="primary">LOC115879891</name>
</gene>
<feature type="domain" description="C2H2-type" evidence="8">
    <location>
        <begin position="525"/>
        <end position="553"/>
    </location>
</feature>
<evidence type="ECO:0000313" key="11">
    <source>
        <dbReference type="RefSeq" id="XP_030752789.1"/>
    </source>
</evidence>
<dbReference type="GeneID" id="115879891"/>
<dbReference type="InterPro" id="IPR013087">
    <property type="entry name" value="Znf_C2H2_type"/>
</dbReference>
<feature type="binding site" evidence="6">
    <location>
        <position position="60"/>
    </location>
    <ligand>
        <name>Zn(2+)</name>
        <dbReference type="ChEBI" id="CHEBI:29105"/>
    </ligand>
</feature>
<keyword evidence="2" id="KW-0677">Repeat</keyword>
<dbReference type="PROSITE" id="PS00028">
    <property type="entry name" value="ZINC_FINGER_C2H2_1"/>
    <property type="match status" value="5"/>
</dbReference>
<dbReference type="SUPFAM" id="SSF57716">
    <property type="entry name" value="Glucocorticoid receptor-like (DNA-binding domain)"/>
    <property type="match status" value="1"/>
</dbReference>
<dbReference type="Pfam" id="PF00096">
    <property type="entry name" value="zf-C2H2"/>
    <property type="match status" value="1"/>
</dbReference>
<proteinExistence type="predicted"/>
<dbReference type="AlphaFoldDB" id="A0A6J2XQ63"/>
<feature type="domain" description="C2H2-type" evidence="8">
    <location>
        <begin position="553"/>
        <end position="580"/>
    </location>
</feature>
<feature type="binding site" evidence="6">
    <location>
        <position position="14"/>
    </location>
    <ligand>
        <name>Zn(2+)</name>
        <dbReference type="ChEBI" id="CHEBI:29105"/>
    </ligand>
</feature>
<reference evidence="11" key="1">
    <citation type="submission" date="2025-08" db="UniProtKB">
        <authorList>
            <consortium name="RefSeq"/>
        </authorList>
    </citation>
    <scope>IDENTIFICATION</scope>
    <source>
        <tissue evidence="11">Gonads</tissue>
    </source>
</reference>
<protein>
    <submittedName>
        <fullName evidence="11">Zinc finger protein 600-like isoform X12</fullName>
    </submittedName>
</protein>
<feature type="compositionally biased region" description="Polar residues" evidence="7">
    <location>
        <begin position="126"/>
        <end position="136"/>
    </location>
</feature>
<evidence type="ECO:0000256" key="3">
    <source>
        <dbReference type="ARBA" id="ARBA00022771"/>
    </source>
</evidence>
<keyword evidence="3 5" id="KW-0863">Zinc-finger</keyword>
<dbReference type="SUPFAM" id="SSF57667">
    <property type="entry name" value="beta-beta-alpha zinc fingers"/>
    <property type="match status" value="1"/>
</dbReference>
<keyword evidence="4 6" id="KW-0862">Zinc</keyword>
<dbReference type="GO" id="GO:0000977">
    <property type="term" value="F:RNA polymerase II transcription regulatory region sequence-specific DNA binding"/>
    <property type="evidence" value="ECO:0007669"/>
    <property type="project" value="TreeGrafter"/>
</dbReference>
<feature type="binding site" evidence="6">
    <location>
        <position position="57"/>
    </location>
    <ligand>
        <name>Zn(2+)</name>
        <dbReference type="ChEBI" id="CHEBI:29105"/>
    </ligand>
</feature>
<evidence type="ECO:0000256" key="1">
    <source>
        <dbReference type="ARBA" id="ARBA00022723"/>
    </source>
</evidence>
<dbReference type="GO" id="GO:0008270">
    <property type="term" value="F:zinc ion binding"/>
    <property type="evidence" value="ECO:0007669"/>
    <property type="project" value="UniProtKB-UniRule"/>
</dbReference>
<evidence type="ECO:0000313" key="10">
    <source>
        <dbReference type="Proteomes" id="UP000504635"/>
    </source>
</evidence>
<keyword evidence="1 6" id="KW-0479">Metal-binding</keyword>
<feature type="compositionally biased region" description="Acidic residues" evidence="7">
    <location>
        <begin position="189"/>
        <end position="198"/>
    </location>
</feature>
<dbReference type="Proteomes" id="UP000504635">
    <property type="component" value="Unplaced"/>
</dbReference>
<dbReference type="PANTHER" id="PTHR24409">
    <property type="entry name" value="ZINC FINGER PROTEIN 142"/>
    <property type="match status" value="1"/>
</dbReference>
<dbReference type="GO" id="GO:0005634">
    <property type="term" value="C:nucleus"/>
    <property type="evidence" value="ECO:0007669"/>
    <property type="project" value="InterPro"/>
</dbReference>
<dbReference type="InterPro" id="IPR036236">
    <property type="entry name" value="Znf_C2H2_sf"/>
</dbReference>
<dbReference type="PROSITE" id="PS51915">
    <property type="entry name" value="ZAD"/>
    <property type="match status" value="1"/>
</dbReference>
<keyword evidence="10" id="KW-1185">Reference proteome</keyword>
<dbReference type="Gene3D" id="3.30.160.60">
    <property type="entry name" value="Classic Zinc Finger"/>
    <property type="match status" value="2"/>
</dbReference>
<dbReference type="InterPro" id="IPR012934">
    <property type="entry name" value="Znf_AD"/>
</dbReference>
<evidence type="ECO:0000256" key="4">
    <source>
        <dbReference type="ARBA" id="ARBA00022833"/>
    </source>
</evidence>
<feature type="binding site" evidence="6">
    <location>
        <position position="11"/>
    </location>
    <ligand>
        <name>Zn(2+)</name>
        <dbReference type="ChEBI" id="CHEBI:29105"/>
    </ligand>
</feature>
<dbReference type="SMART" id="SM00355">
    <property type="entry name" value="ZnF_C2H2"/>
    <property type="match status" value="7"/>
</dbReference>
<evidence type="ECO:0000259" key="8">
    <source>
        <dbReference type="PROSITE" id="PS50157"/>
    </source>
</evidence>
<dbReference type="Pfam" id="PF07776">
    <property type="entry name" value="zf-AD"/>
    <property type="match status" value="1"/>
</dbReference>
<feature type="region of interest" description="Disordered" evidence="7">
    <location>
        <begin position="186"/>
        <end position="226"/>
    </location>
</feature>
<sequence length="591" mass="67352">MDNPGEIMRFCRLCLVKDQVNIPIFEEQGDIRQIFLKISSCLPVKVSREDKLPKKICDGCSNKLDLLYEFWNTSANAEKTLLSWLGQAGVKDVDQTITAVAQQIAKPSEPQVKEETPEDGHAAVQNTDHLGISNSAVLDDSSAKDETEEPPPKRARRTAAVKAQINLTPDSEEEDDDLDTAEPMTKIEDESDESDNDDKDPSYVDVPGTSADDQPGPSGVGKDGAEAPVDEIFDIDGSLSDDQSINQYECGICGKLFDSKRSFIKNHINKYAKRLTCCKCFEVFKLPETLYEHHDTHKDSLAEEVALDYPDTDTVIQVPETLVSEGSQFLYVLDEEDQNCVNEVVIQDNEPEQLSKKVRPVDLVALEHGYMLPELPPITKVVKKTVLIPIKNPAAILAANKPLNSVPKPPRARQPKKRHEVPNFSATGYILVEANDGLDTIHYKCERCEQIFINKFGFFRHIEKGKCYINNCDVCMATFSKNGEFYTHYIEQHTDRAICNFCFRTFMYEKNVKEHMLRHLDQFRHRCEDCSKGFYTVREYRNHYKNRHMGIRHKCEICDRSFADEYYFKKHFATHSHNPDSVDVSKLENFE</sequence>
<dbReference type="OrthoDB" id="6077919at2759"/>
<dbReference type="RefSeq" id="XP_030752789.1">
    <property type="nucleotide sequence ID" value="XM_030896929.1"/>
</dbReference>
<feature type="region of interest" description="Disordered" evidence="7">
    <location>
        <begin position="126"/>
        <end position="160"/>
    </location>
</feature>